<dbReference type="GO" id="GO:0005886">
    <property type="term" value="C:plasma membrane"/>
    <property type="evidence" value="ECO:0007669"/>
    <property type="project" value="UniProtKB-SubCell"/>
</dbReference>
<keyword evidence="5 6" id="KW-0472">Membrane</keyword>
<name>A0A919IXX0_9ACTN</name>
<feature type="transmembrane region" description="Helical" evidence="6">
    <location>
        <begin position="385"/>
        <end position="407"/>
    </location>
</feature>
<dbReference type="PRINTS" id="PR01036">
    <property type="entry name" value="TCRTETB"/>
</dbReference>
<evidence type="ECO:0000313" key="8">
    <source>
        <dbReference type="EMBL" id="GIE10475.1"/>
    </source>
</evidence>
<feature type="transmembrane region" description="Helical" evidence="6">
    <location>
        <begin position="103"/>
        <end position="124"/>
    </location>
</feature>
<dbReference type="SUPFAM" id="SSF103473">
    <property type="entry name" value="MFS general substrate transporter"/>
    <property type="match status" value="1"/>
</dbReference>
<dbReference type="PROSITE" id="PS50850">
    <property type="entry name" value="MFS"/>
    <property type="match status" value="1"/>
</dbReference>
<dbReference type="PANTHER" id="PTHR23501">
    <property type="entry name" value="MAJOR FACILITATOR SUPERFAMILY"/>
    <property type="match status" value="1"/>
</dbReference>
<feature type="transmembrane region" description="Helical" evidence="6">
    <location>
        <begin position="164"/>
        <end position="185"/>
    </location>
</feature>
<evidence type="ECO:0000256" key="6">
    <source>
        <dbReference type="SAM" id="Phobius"/>
    </source>
</evidence>
<dbReference type="Proteomes" id="UP000598174">
    <property type="component" value="Unassembled WGS sequence"/>
</dbReference>
<evidence type="ECO:0000256" key="2">
    <source>
        <dbReference type="ARBA" id="ARBA00022448"/>
    </source>
</evidence>
<dbReference type="InterPro" id="IPR020846">
    <property type="entry name" value="MFS_dom"/>
</dbReference>
<gene>
    <name evidence="8" type="ORF">Afe05nite_23150</name>
</gene>
<evidence type="ECO:0000256" key="3">
    <source>
        <dbReference type="ARBA" id="ARBA00022692"/>
    </source>
</evidence>
<dbReference type="EMBL" id="BOMM01000016">
    <property type="protein sequence ID" value="GIE10475.1"/>
    <property type="molecule type" value="Genomic_DNA"/>
</dbReference>
<feature type="transmembrane region" description="Helical" evidence="6">
    <location>
        <begin position="259"/>
        <end position="279"/>
    </location>
</feature>
<reference evidence="8" key="1">
    <citation type="submission" date="2021-01" db="EMBL/GenBank/DDBJ databases">
        <title>Whole genome shotgun sequence of Actinoplanes ferrugineus NBRC 15555.</title>
        <authorList>
            <person name="Komaki H."/>
            <person name="Tamura T."/>
        </authorList>
    </citation>
    <scope>NUCLEOTIDE SEQUENCE</scope>
    <source>
        <strain evidence="8">NBRC 15555</strain>
    </source>
</reference>
<feature type="transmembrane region" description="Helical" evidence="6">
    <location>
        <begin position="419"/>
        <end position="437"/>
    </location>
</feature>
<sequence length="458" mass="45939">MNGAVAPSGRGRMLLAVMLSTGLVALDNTVVATAAPAVVGDLGGIERLPWVFSVYLLAQASATPLMGKLCDLLGRRPVMLAGITAFAAGSLAAGLAWDMPALIGARVLQGLGAGAVQAAGLTVIGDRFDVHERGRAQGWLSGVWGVSSVLGPLVGGALADTAGWRWVFLINLPLCVVAATVFAAGQREPRVRPATDVDYAGAALLTTGCSLAILTLLTGGRAWPAALAAGAVLGLFVLVERRAANPVLPGRLVRDRTALGSNLANIGLGAIMMGVNSYVPLYAQTVLGAGALASGLAIAPLMIGWPLAAAYSAKAFLRFGFRTAVLAGVVVAVLGALGLALVRPGTPLALLGLACFVIGLGLGLSTTPLMLAVQTTAGHEHRGALTASVMFSRSFGSAVGVAALGAAAGGFDRDGLHRVFTGLAVVALLMLAAAALMRRGPVFGGGPVAVPLTGKVSS</sequence>
<protein>
    <submittedName>
        <fullName evidence="8">MFS transporter</fullName>
    </submittedName>
</protein>
<dbReference type="Gene3D" id="1.20.1720.10">
    <property type="entry name" value="Multidrug resistance protein D"/>
    <property type="match status" value="1"/>
</dbReference>
<dbReference type="PANTHER" id="PTHR23501:SF191">
    <property type="entry name" value="VACUOLAR BASIC AMINO ACID TRANSPORTER 4"/>
    <property type="match status" value="1"/>
</dbReference>
<feature type="transmembrane region" description="Helical" evidence="6">
    <location>
        <begin position="136"/>
        <end position="158"/>
    </location>
</feature>
<evidence type="ECO:0000313" key="9">
    <source>
        <dbReference type="Proteomes" id="UP000598174"/>
    </source>
</evidence>
<feature type="transmembrane region" description="Helical" evidence="6">
    <location>
        <begin position="197"/>
        <end position="216"/>
    </location>
</feature>
<feature type="domain" description="Major facilitator superfamily (MFS) profile" evidence="7">
    <location>
        <begin position="13"/>
        <end position="439"/>
    </location>
</feature>
<dbReference type="InterPro" id="IPR036259">
    <property type="entry name" value="MFS_trans_sf"/>
</dbReference>
<comment type="caution">
    <text evidence="8">The sequence shown here is derived from an EMBL/GenBank/DDBJ whole genome shotgun (WGS) entry which is preliminary data.</text>
</comment>
<evidence type="ECO:0000256" key="4">
    <source>
        <dbReference type="ARBA" id="ARBA00022989"/>
    </source>
</evidence>
<keyword evidence="2" id="KW-0813">Transport</keyword>
<evidence type="ECO:0000259" key="7">
    <source>
        <dbReference type="PROSITE" id="PS50850"/>
    </source>
</evidence>
<keyword evidence="3 6" id="KW-0812">Transmembrane</keyword>
<feature type="transmembrane region" description="Helical" evidence="6">
    <location>
        <begin position="222"/>
        <end position="239"/>
    </location>
</feature>
<feature type="transmembrane region" description="Helical" evidence="6">
    <location>
        <begin position="50"/>
        <end position="66"/>
    </location>
</feature>
<keyword evidence="9" id="KW-1185">Reference proteome</keyword>
<proteinExistence type="predicted"/>
<organism evidence="8 9">
    <name type="scientific">Paractinoplanes ferrugineus</name>
    <dbReference type="NCBI Taxonomy" id="113564"/>
    <lineage>
        <taxon>Bacteria</taxon>
        <taxon>Bacillati</taxon>
        <taxon>Actinomycetota</taxon>
        <taxon>Actinomycetes</taxon>
        <taxon>Micromonosporales</taxon>
        <taxon>Micromonosporaceae</taxon>
        <taxon>Paractinoplanes</taxon>
    </lineage>
</organism>
<evidence type="ECO:0000256" key="1">
    <source>
        <dbReference type="ARBA" id="ARBA00004429"/>
    </source>
</evidence>
<dbReference type="GO" id="GO:0022857">
    <property type="term" value="F:transmembrane transporter activity"/>
    <property type="evidence" value="ECO:0007669"/>
    <property type="project" value="InterPro"/>
</dbReference>
<dbReference type="AlphaFoldDB" id="A0A919IXX0"/>
<evidence type="ECO:0000256" key="5">
    <source>
        <dbReference type="ARBA" id="ARBA00023136"/>
    </source>
</evidence>
<accession>A0A919IXX0</accession>
<comment type="subcellular location">
    <subcellularLocation>
        <location evidence="1">Cell inner membrane</location>
        <topology evidence="1">Multi-pass membrane protein</topology>
    </subcellularLocation>
</comment>
<feature type="transmembrane region" description="Helical" evidence="6">
    <location>
        <begin position="285"/>
        <end position="307"/>
    </location>
</feature>
<dbReference type="Gene3D" id="1.20.1250.20">
    <property type="entry name" value="MFS general substrate transporter like domains"/>
    <property type="match status" value="1"/>
</dbReference>
<feature type="transmembrane region" description="Helical" evidence="6">
    <location>
        <begin position="78"/>
        <end position="97"/>
    </location>
</feature>
<keyword evidence="4 6" id="KW-1133">Transmembrane helix</keyword>
<dbReference type="InterPro" id="IPR011701">
    <property type="entry name" value="MFS"/>
</dbReference>
<feature type="transmembrane region" description="Helical" evidence="6">
    <location>
        <begin position="319"/>
        <end position="342"/>
    </location>
</feature>
<dbReference type="Pfam" id="PF07690">
    <property type="entry name" value="MFS_1"/>
    <property type="match status" value="1"/>
</dbReference>
<dbReference type="RefSeq" id="WP_239117734.1">
    <property type="nucleotide sequence ID" value="NZ_BOMM01000016.1"/>
</dbReference>
<feature type="transmembrane region" description="Helical" evidence="6">
    <location>
        <begin position="348"/>
        <end position="373"/>
    </location>
</feature>